<feature type="compositionally biased region" description="Basic and acidic residues" evidence="11">
    <location>
        <begin position="77"/>
        <end position="86"/>
    </location>
</feature>
<evidence type="ECO:0000256" key="2">
    <source>
        <dbReference type="ARBA" id="ARBA00011480"/>
    </source>
</evidence>
<sequence length="1105" mass="124643">MEMDIPLPDELELLEANSHFYQDYLDPPSPDPYTYSPQLQPEQSPPQSPSAPQINDYNKRPRSDGPDSPNQEDAVLLDEKRSKIDDDAGPEVDDEDWLRQVQDRNGGNEEERVEVVFEEEEKEKIVSRYVSEIDGDFIPVTAPSGGDRVYAKICRVDTEQGAKKLDFKSQSNGLISEPINVLLQRMEQEAFTKALQASSEDQSDEILPETQVMHEKLWVDKYAPNSFTELLSDEQTNREAELFWDLVIFAHNLVKTVTLQVLLWFKQWDSCVFGSDIRSTSDDILSALRRHSSIAQHPKPSDSTFFSKNKGNIWSRGNVRHSNNLEQENSKSKGFQDSWTKKSRPTGPPEQKVLIVNSQMLPINHSLNKIPTSRAALMKENISCGSRHLRYNEFLRVDELYHVCLQLAVHRSYGTVLSDEFLQILLLCGHPGLGKTTLAHVAAKHCGYRAVEINASDDRSSSTIEAKILDVVQMNSVMADSRPKCLVIDEIDGALSDGKGAVEVLLKMVFSERKSDTGKENITKGEQFGRVSSKKRQKTASLTRPVICICNDIYAPALRPLRQVAKVHLFVQPTVSRVVSRLKYICNKEGMKTSSIALAALADYTGCDIRSCLNTLQFLNKKREVLNVLEISSQVVGRKDMSRSVFDIWKEIFQKRKTKQDRKSKGSCGSMSNEFDSLLSLVSNRGDYDVILDGIYENILQLHYHDPVMQKTVKCFNCLGVSDVIHQYIMRSQQMPLYAYQPCIAISIHQQVAQIQKPNIEWPRSYQRYRTVLMEKMDKLRSWQNKIPAHISRHLSTKSFVEDSVSPILHIISPPTLRPVALHLLTEREKNDLAQLVSTMVSYSMTYKNIKSDHLSCKQENEAALDAASLSVDPPIHEFINFKGYSSGHHALPLAVKQVLVHEFDFNRGVVLKGMYGPNGLVIIKRVEKRKILQASRSVHLTDGCNKQNMYLVERESAVQLVKINHAAAFSGNSIGNQKSMINSGQCVPSDSATSPIMDSSTRALSNAKLKSSGNPKKPSRSSTSFFDRFRKANGKGSQSTDSAGWKTTTLERDSRPLIFKFNEDLWSFDSRERQMTGVQESKIKGVPIKRLNISATTTLQYGTL</sequence>
<feature type="domain" description="AAA+ ATPase" evidence="12">
    <location>
        <begin position="421"/>
        <end position="576"/>
    </location>
</feature>
<gene>
    <name evidence="13" type="ORF">POTOM_003954</name>
</gene>
<dbReference type="GO" id="GO:0003677">
    <property type="term" value="F:DNA binding"/>
    <property type="evidence" value="ECO:0007669"/>
    <property type="project" value="UniProtKB-KW"/>
</dbReference>
<dbReference type="GO" id="GO:0016887">
    <property type="term" value="F:ATP hydrolysis activity"/>
    <property type="evidence" value="ECO:0007669"/>
    <property type="project" value="InterPro"/>
</dbReference>
<keyword evidence="6" id="KW-0238">DNA-binding</keyword>
<evidence type="ECO:0000256" key="1">
    <source>
        <dbReference type="ARBA" id="ARBA00004123"/>
    </source>
</evidence>
<dbReference type="Pfam" id="PF00004">
    <property type="entry name" value="AAA"/>
    <property type="match status" value="1"/>
</dbReference>
<feature type="compositionally biased region" description="Polar residues" evidence="11">
    <location>
        <begin position="320"/>
        <end position="338"/>
    </location>
</feature>
<keyword evidence="3" id="KW-0235">DNA replication</keyword>
<accession>A0A8X8AJJ7</accession>
<evidence type="ECO:0000256" key="4">
    <source>
        <dbReference type="ARBA" id="ARBA00022741"/>
    </source>
</evidence>
<proteinExistence type="inferred from homology"/>
<dbReference type="InterPro" id="IPR053016">
    <property type="entry name" value="CTF18-RFC_complex"/>
</dbReference>
<dbReference type="GO" id="GO:0006260">
    <property type="term" value="P:DNA replication"/>
    <property type="evidence" value="ECO:0007669"/>
    <property type="project" value="UniProtKB-KW"/>
</dbReference>
<dbReference type="CDD" id="cd18140">
    <property type="entry name" value="HLD_clamp_RFC"/>
    <property type="match status" value="1"/>
</dbReference>
<comment type="subunit">
    <text evidence="2">Heterotetramer of subunits RFC2, RFC3, RFC4 and RFC5 that can form a complex with RFC1.</text>
</comment>
<evidence type="ECO:0000259" key="12">
    <source>
        <dbReference type="SMART" id="SM00382"/>
    </source>
</evidence>
<evidence type="ECO:0000256" key="10">
    <source>
        <dbReference type="ARBA" id="ARBA00069525"/>
    </source>
</evidence>
<feature type="compositionally biased region" description="Polar residues" evidence="11">
    <location>
        <begin position="1036"/>
        <end position="1048"/>
    </location>
</feature>
<dbReference type="CDD" id="cd00009">
    <property type="entry name" value="AAA"/>
    <property type="match status" value="1"/>
</dbReference>
<comment type="similarity">
    <text evidence="9">Belongs to the activator 1 small subunits family. CTF18 subfamily.</text>
</comment>
<dbReference type="PANTHER" id="PTHR46765">
    <property type="entry name" value="P-LOOP CONTAINING NUCLEOSIDE TRIPHOSPHATE HYDROLASES SUPERFAMILY PROTEIN"/>
    <property type="match status" value="1"/>
</dbReference>
<feature type="region of interest" description="Disordered" evidence="11">
    <location>
        <begin position="1007"/>
        <end position="1048"/>
    </location>
</feature>
<dbReference type="GO" id="GO:0005524">
    <property type="term" value="F:ATP binding"/>
    <property type="evidence" value="ECO:0007669"/>
    <property type="project" value="UniProtKB-KW"/>
</dbReference>
<evidence type="ECO:0000313" key="13">
    <source>
        <dbReference type="EMBL" id="KAG6787907.1"/>
    </source>
</evidence>
<keyword evidence="14" id="KW-1185">Reference proteome</keyword>
<keyword evidence="5" id="KW-0067">ATP-binding</keyword>
<comment type="subcellular location">
    <subcellularLocation>
        <location evidence="1">Nucleus</location>
    </subcellularLocation>
</comment>
<dbReference type="Proteomes" id="UP000886885">
    <property type="component" value="Chromosome 1D"/>
</dbReference>
<dbReference type="SMART" id="SM00382">
    <property type="entry name" value="AAA"/>
    <property type="match status" value="1"/>
</dbReference>
<evidence type="ECO:0000256" key="5">
    <source>
        <dbReference type="ARBA" id="ARBA00022840"/>
    </source>
</evidence>
<dbReference type="OrthoDB" id="2195431at2759"/>
<evidence type="ECO:0000256" key="8">
    <source>
        <dbReference type="ARBA" id="ARBA00023306"/>
    </source>
</evidence>
<protein>
    <recommendedName>
        <fullName evidence="10">Chromosome transmission fidelity protein 18 homolog</fullName>
    </recommendedName>
</protein>
<keyword evidence="4" id="KW-0547">Nucleotide-binding</keyword>
<dbReference type="EMBL" id="JAAWWB010000002">
    <property type="protein sequence ID" value="KAG6787907.1"/>
    <property type="molecule type" value="Genomic_DNA"/>
</dbReference>
<dbReference type="InterPro" id="IPR003959">
    <property type="entry name" value="ATPase_AAA_core"/>
</dbReference>
<feature type="region of interest" description="Disordered" evidence="11">
    <location>
        <begin position="317"/>
        <end position="350"/>
    </location>
</feature>
<organism evidence="13 14">
    <name type="scientific">Populus tomentosa</name>
    <name type="common">Chinese white poplar</name>
    <dbReference type="NCBI Taxonomy" id="118781"/>
    <lineage>
        <taxon>Eukaryota</taxon>
        <taxon>Viridiplantae</taxon>
        <taxon>Streptophyta</taxon>
        <taxon>Embryophyta</taxon>
        <taxon>Tracheophyta</taxon>
        <taxon>Spermatophyta</taxon>
        <taxon>Magnoliopsida</taxon>
        <taxon>eudicotyledons</taxon>
        <taxon>Gunneridae</taxon>
        <taxon>Pentapetalae</taxon>
        <taxon>rosids</taxon>
        <taxon>fabids</taxon>
        <taxon>Malpighiales</taxon>
        <taxon>Salicaceae</taxon>
        <taxon>Saliceae</taxon>
        <taxon>Populus</taxon>
    </lineage>
</organism>
<keyword evidence="8" id="KW-0131">Cell cycle</keyword>
<dbReference type="FunFam" id="1.10.8.60:FF:000074">
    <property type="entry name" value="Chromosome transmission fidelity protein 18"/>
    <property type="match status" value="1"/>
</dbReference>
<evidence type="ECO:0000256" key="11">
    <source>
        <dbReference type="SAM" id="MobiDB-lite"/>
    </source>
</evidence>
<name>A0A8X8AJJ7_POPTO</name>
<evidence type="ECO:0000256" key="7">
    <source>
        <dbReference type="ARBA" id="ARBA00023242"/>
    </source>
</evidence>
<feature type="region of interest" description="Disordered" evidence="11">
    <location>
        <begin position="18"/>
        <end position="95"/>
    </location>
</feature>
<evidence type="ECO:0000256" key="3">
    <source>
        <dbReference type="ARBA" id="ARBA00022705"/>
    </source>
</evidence>
<reference evidence="13" key="1">
    <citation type="journal article" date="2020" name="bioRxiv">
        <title>Hybrid origin of Populus tomentosa Carr. identified through genome sequencing and phylogenomic analysis.</title>
        <authorList>
            <person name="An X."/>
            <person name="Gao K."/>
            <person name="Chen Z."/>
            <person name="Li J."/>
            <person name="Yang X."/>
            <person name="Yang X."/>
            <person name="Zhou J."/>
            <person name="Guo T."/>
            <person name="Zhao T."/>
            <person name="Huang S."/>
            <person name="Miao D."/>
            <person name="Khan W.U."/>
            <person name="Rao P."/>
            <person name="Ye M."/>
            <person name="Lei B."/>
            <person name="Liao W."/>
            <person name="Wang J."/>
            <person name="Ji L."/>
            <person name="Li Y."/>
            <person name="Guo B."/>
            <person name="Mustafa N.S."/>
            <person name="Li S."/>
            <person name="Yun Q."/>
            <person name="Keller S.R."/>
            <person name="Mao J."/>
            <person name="Zhang R."/>
            <person name="Strauss S.H."/>
        </authorList>
    </citation>
    <scope>NUCLEOTIDE SEQUENCE</scope>
    <source>
        <strain evidence="13">GM15</strain>
        <tissue evidence="13">Leaf</tissue>
    </source>
</reference>
<dbReference type="InterPro" id="IPR047854">
    <property type="entry name" value="RFC_lid"/>
</dbReference>
<dbReference type="PANTHER" id="PTHR46765:SF1">
    <property type="entry name" value="P-LOOP CONTAINING NUCLEOSIDE TRIPHOSPHATE HYDROLASES SUPERFAMILY PROTEIN"/>
    <property type="match status" value="1"/>
</dbReference>
<dbReference type="AlphaFoldDB" id="A0A8X8AJJ7"/>
<evidence type="ECO:0000313" key="14">
    <source>
        <dbReference type="Proteomes" id="UP000886885"/>
    </source>
</evidence>
<comment type="caution">
    <text evidence="13">The sequence shown here is derived from an EMBL/GenBank/DDBJ whole genome shotgun (WGS) entry which is preliminary data.</text>
</comment>
<evidence type="ECO:0000256" key="9">
    <source>
        <dbReference type="ARBA" id="ARBA00043975"/>
    </source>
</evidence>
<feature type="compositionally biased region" description="Low complexity" evidence="11">
    <location>
        <begin position="32"/>
        <end position="42"/>
    </location>
</feature>
<keyword evidence="7" id="KW-0539">Nucleus</keyword>
<dbReference type="GO" id="GO:0005634">
    <property type="term" value="C:nucleus"/>
    <property type="evidence" value="ECO:0007669"/>
    <property type="project" value="UniProtKB-SubCell"/>
</dbReference>
<dbReference type="InterPro" id="IPR003593">
    <property type="entry name" value="AAA+_ATPase"/>
</dbReference>
<evidence type="ECO:0000256" key="6">
    <source>
        <dbReference type="ARBA" id="ARBA00023125"/>
    </source>
</evidence>